<dbReference type="SUPFAM" id="SSF52540">
    <property type="entry name" value="P-loop containing nucleoside triphosphate hydrolases"/>
    <property type="match status" value="1"/>
</dbReference>
<dbReference type="InterPro" id="IPR003593">
    <property type="entry name" value="AAA+_ATPase"/>
</dbReference>
<comment type="subcellular location">
    <subcellularLocation>
        <location evidence="1">Cell membrane</location>
        <topology evidence="1">Multi-pass membrane protein</topology>
    </subcellularLocation>
</comment>
<evidence type="ECO:0000256" key="6">
    <source>
        <dbReference type="ARBA" id="ARBA00023136"/>
    </source>
</evidence>
<accession>A0A2T5U8X8</accession>
<keyword evidence="5 7" id="KW-1133">Transmembrane helix</keyword>
<feature type="transmembrane region" description="Helical" evidence="7">
    <location>
        <begin position="137"/>
        <end position="157"/>
    </location>
</feature>
<dbReference type="InterPro" id="IPR011527">
    <property type="entry name" value="ABC1_TM_dom"/>
</dbReference>
<evidence type="ECO:0000259" key="9">
    <source>
        <dbReference type="PROSITE" id="PS50929"/>
    </source>
</evidence>
<keyword evidence="2 7" id="KW-0812">Transmembrane</keyword>
<dbReference type="PANTHER" id="PTHR24221">
    <property type="entry name" value="ATP-BINDING CASSETTE SUB-FAMILY B"/>
    <property type="match status" value="1"/>
</dbReference>
<feature type="transmembrane region" description="Helical" evidence="7">
    <location>
        <begin position="163"/>
        <end position="182"/>
    </location>
</feature>
<organism evidence="10 11">
    <name type="scientific">Sphingomonas faeni</name>
    <dbReference type="NCBI Taxonomy" id="185950"/>
    <lineage>
        <taxon>Bacteria</taxon>
        <taxon>Pseudomonadati</taxon>
        <taxon>Pseudomonadota</taxon>
        <taxon>Alphaproteobacteria</taxon>
        <taxon>Sphingomonadales</taxon>
        <taxon>Sphingomonadaceae</taxon>
        <taxon>Sphingomonas</taxon>
    </lineage>
</organism>
<dbReference type="InterPro" id="IPR039421">
    <property type="entry name" value="Type_1_exporter"/>
</dbReference>
<feature type="domain" description="ABC transmembrane type-1" evidence="9">
    <location>
        <begin position="32"/>
        <end position="308"/>
    </location>
</feature>
<comment type="caution">
    <text evidence="10">The sequence shown here is derived from an EMBL/GenBank/DDBJ whole genome shotgun (WGS) entry which is preliminary data.</text>
</comment>
<dbReference type="Gene3D" id="3.40.50.300">
    <property type="entry name" value="P-loop containing nucleotide triphosphate hydrolases"/>
    <property type="match status" value="1"/>
</dbReference>
<gene>
    <name evidence="10" type="ORF">C8J25_10254</name>
</gene>
<dbReference type="SMART" id="SM00382">
    <property type="entry name" value="AAA"/>
    <property type="match status" value="1"/>
</dbReference>
<dbReference type="Gene3D" id="1.20.1560.10">
    <property type="entry name" value="ABC transporter type 1, transmembrane domain"/>
    <property type="match status" value="1"/>
</dbReference>
<name>A0A2T5U8X8_9SPHN</name>
<evidence type="ECO:0000256" key="3">
    <source>
        <dbReference type="ARBA" id="ARBA00022741"/>
    </source>
</evidence>
<dbReference type="Proteomes" id="UP000244013">
    <property type="component" value="Unassembled WGS sequence"/>
</dbReference>
<dbReference type="PROSITE" id="PS50893">
    <property type="entry name" value="ABC_TRANSPORTER_2"/>
    <property type="match status" value="1"/>
</dbReference>
<dbReference type="GO" id="GO:0030253">
    <property type="term" value="P:protein secretion by the type I secretion system"/>
    <property type="evidence" value="ECO:0007669"/>
    <property type="project" value="InterPro"/>
</dbReference>
<dbReference type="InterPro" id="IPR027417">
    <property type="entry name" value="P-loop_NTPase"/>
</dbReference>
<protein>
    <submittedName>
        <fullName evidence="10">ATP-binding cassette subfamily C protein</fullName>
    </submittedName>
</protein>
<evidence type="ECO:0000256" key="4">
    <source>
        <dbReference type="ARBA" id="ARBA00022840"/>
    </source>
</evidence>
<evidence type="ECO:0000256" key="5">
    <source>
        <dbReference type="ARBA" id="ARBA00022989"/>
    </source>
</evidence>
<dbReference type="GO" id="GO:0034040">
    <property type="term" value="F:ATPase-coupled lipid transmembrane transporter activity"/>
    <property type="evidence" value="ECO:0007669"/>
    <property type="project" value="TreeGrafter"/>
</dbReference>
<dbReference type="GO" id="GO:0030256">
    <property type="term" value="C:type I protein secretion system complex"/>
    <property type="evidence" value="ECO:0007669"/>
    <property type="project" value="InterPro"/>
</dbReference>
<dbReference type="PROSITE" id="PS50929">
    <property type="entry name" value="ABC_TM1F"/>
    <property type="match status" value="1"/>
</dbReference>
<dbReference type="GeneID" id="91005092"/>
<dbReference type="RefSeq" id="WP_244186787.1">
    <property type="nucleotide sequence ID" value="NZ_QAYE01000002.1"/>
</dbReference>
<dbReference type="GO" id="GO:0016887">
    <property type="term" value="F:ATP hydrolysis activity"/>
    <property type="evidence" value="ECO:0007669"/>
    <property type="project" value="InterPro"/>
</dbReference>
<dbReference type="Pfam" id="PF00005">
    <property type="entry name" value="ABC_tran"/>
    <property type="match status" value="1"/>
</dbReference>
<evidence type="ECO:0000256" key="7">
    <source>
        <dbReference type="SAM" id="Phobius"/>
    </source>
</evidence>
<keyword evidence="3" id="KW-0547">Nucleotide-binding</keyword>
<evidence type="ECO:0000313" key="10">
    <source>
        <dbReference type="EMBL" id="PTW47965.1"/>
    </source>
</evidence>
<dbReference type="PANTHER" id="PTHR24221:SF248">
    <property type="entry name" value="ABC TRANSPORTER TRANSMEMBRANE REGION"/>
    <property type="match status" value="1"/>
</dbReference>
<dbReference type="SUPFAM" id="SSF90123">
    <property type="entry name" value="ABC transporter transmembrane region"/>
    <property type="match status" value="1"/>
</dbReference>
<feature type="transmembrane region" description="Helical" evidence="7">
    <location>
        <begin position="68"/>
        <end position="88"/>
    </location>
</feature>
<dbReference type="NCBIfam" id="TIGR01842">
    <property type="entry name" value="type_I_sec_PrtD"/>
    <property type="match status" value="1"/>
</dbReference>
<proteinExistence type="predicted"/>
<feature type="domain" description="ABC transporter" evidence="8">
    <location>
        <begin position="339"/>
        <end position="582"/>
    </location>
</feature>
<dbReference type="GO" id="GO:0005886">
    <property type="term" value="C:plasma membrane"/>
    <property type="evidence" value="ECO:0007669"/>
    <property type="project" value="UniProtKB-SubCell"/>
</dbReference>
<dbReference type="EMBL" id="QAYE01000002">
    <property type="protein sequence ID" value="PTW47965.1"/>
    <property type="molecule type" value="Genomic_DNA"/>
</dbReference>
<reference evidence="10 11" key="1">
    <citation type="submission" date="2018-04" db="EMBL/GenBank/DDBJ databases">
        <title>Genomic Encyclopedia of Type Strains, Phase III (KMG-III): the genomes of soil and plant-associated and newly described type strains.</title>
        <authorList>
            <person name="Whitman W."/>
        </authorList>
    </citation>
    <scope>NUCLEOTIDE SEQUENCE [LARGE SCALE GENOMIC DNA]</scope>
    <source>
        <strain evidence="10 11">MA-olki</strain>
    </source>
</reference>
<keyword evidence="6 7" id="KW-0472">Membrane</keyword>
<sequence length="589" mass="61854">MPTLSSAPATANASRRQNALAGAVRGCRRHLAFAAIFSGLVNVLYLVPSIFMLQVYDRVVPTRGGATLLLLTLILVLSLVVFAVLDAVRMRLLLRASMRLERRAAPGILLRILGTDGATIGQRSQAMRDFDTIRGTLTGPTIIALFDAPWAPIYIAIAFLLHPWIGVLALVSALLLGGIAILSDRVTAAAARDTHARAVLATREQDVSIHGSEVARVMGMRNALITRHLLERAELVRRQSALAGTSGQFLAITKFLRLLLQSLALALGALLAIRQDISGGAIFAASLLLGRALQPVEQILGAMKPLAAARNAYRDLDAFCAMPGPSIDATTLPAPVGRIDVRGVTVRAEGSDRALLSDISFSVEPGEIVALVGPSGAGKSTLLRVLSGALSPDTGEVRIDGASLSDWNREQLGRQIGYMPQSPSLFPTSVHTNISRFQSVLSGESEQLDAAVVEAAQAAGAHEVIVGLPQGYATMLSMADGSGLSAGQNQSVALARALFGTPTILFLDEPNAHLDSDGEARLVTTLAALRARGATVIVSTHRTGLLQAVDKIMVLRNGTIQLFDERAKVVRPANAAPAGGPAAATGGTR</sequence>
<dbReference type="AlphaFoldDB" id="A0A2T5U8X8"/>
<dbReference type="GO" id="GO:0140359">
    <property type="term" value="F:ABC-type transporter activity"/>
    <property type="evidence" value="ECO:0007669"/>
    <property type="project" value="InterPro"/>
</dbReference>
<evidence type="ECO:0000313" key="11">
    <source>
        <dbReference type="Proteomes" id="UP000244013"/>
    </source>
</evidence>
<evidence type="ECO:0000256" key="1">
    <source>
        <dbReference type="ARBA" id="ARBA00004651"/>
    </source>
</evidence>
<dbReference type="GO" id="GO:0005524">
    <property type="term" value="F:ATP binding"/>
    <property type="evidence" value="ECO:0007669"/>
    <property type="project" value="UniProtKB-KW"/>
</dbReference>
<feature type="transmembrane region" description="Helical" evidence="7">
    <location>
        <begin position="255"/>
        <end position="273"/>
    </location>
</feature>
<dbReference type="InterPro" id="IPR036640">
    <property type="entry name" value="ABC1_TM_sf"/>
</dbReference>
<keyword evidence="4 10" id="KW-0067">ATP-binding</keyword>
<dbReference type="InterPro" id="IPR003439">
    <property type="entry name" value="ABC_transporter-like_ATP-bd"/>
</dbReference>
<feature type="transmembrane region" description="Helical" evidence="7">
    <location>
        <begin position="31"/>
        <end position="56"/>
    </location>
</feature>
<evidence type="ECO:0000256" key="2">
    <source>
        <dbReference type="ARBA" id="ARBA00022692"/>
    </source>
</evidence>
<evidence type="ECO:0000259" key="8">
    <source>
        <dbReference type="PROSITE" id="PS50893"/>
    </source>
</evidence>
<dbReference type="InterPro" id="IPR010128">
    <property type="entry name" value="ATPase_T1SS_PrtD-like"/>
</dbReference>